<dbReference type="OrthoDB" id="5597489at2759"/>
<keyword evidence="5" id="KW-1185">Reference proteome</keyword>
<keyword evidence="2" id="KW-0812">Transmembrane</keyword>
<feature type="transmembrane region" description="Helical" evidence="2">
    <location>
        <begin position="151"/>
        <end position="169"/>
    </location>
</feature>
<dbReference type="VEuPathDB" id="FungiDB:MMYC01_201062"/>
<name>A0A175WGQ6_9PEZI</name>
<dbReference type="Proteomes" id="UP000078237">
    <property type="component" value="Unassembled WGS sequence"/>
</dbReference>
<evidence type="ECO:0000256" key="2">
    <source>
        <dbReference type="SAM" id="Phobius"/>
    </source>
</evidence>
<evidence type="ECO:0000259" key="3">
    <source>
        <dbReference type="Pfam" id="PF24841"/>
    </source>
</evidence>
<dbReference type="PANTHER" id="PTHR37846">
    <property type="entry name" value="YALI0B21296P"/>
    <property type="match status" value="1"/>
</dbReference>
<feature type="compositionally biased region" description="Basic and acidic residues" evidence="1">
    <location>
        <begin position="32"/>
        <end position="46"/>
    </location>
</feature>
<keyword evidence="2" id="KW-0472">Membrane</keyword>
<feature type="transmembrane region" description="Helical" evidence="2">
    <location>
        <begin position="190"/>
        <end position="215"/>
    </location>
</feature>
<proteinExistence type="predicted"/>
<accession>A0A175WGQ6</accession>
<organism evidence="4 5">
    <name type="scientific">Madurella mycetomatis</name>
    <dbReference type="NCBI Taxonomy" id="100816"/>
    <lineage>
        <taxon>Eukaryota</taxon>
        <taxon>Fungi</taxon>
        <taxon>Dikarya</taxon>
        <taxon>Ascomycota</taxon>
        <taxon>Pezizomycotina</taxon>
        <taxon>Sordariomycetes</taxon>
        <taxon>Sordariomycetidae</taxon>
        <taxon>Sordariales</taxon>
        <taxon>Sordariales incertae sedis</taxon>
        <taxon>Madurella</taxon>
    </lineage>
</organism>
<feature type="region of interest" description="Disordered" evidence="1">
    <location>
        <begin position="1"/>
        <end position="72"/>
    </location>
</feature>
<dbReference type="Pfam" id="PF24841">
    <property type="entry name" value="DUF7719"/>
    <property type="match status" value="1"/>
</dbReference>
<evidence type="ECO:0000256" key="1">
    <source>
        <dbReference type="SAM" id="MobiDB-lite"/>
    </source>
</evidence>
<dbReference type="STRING" id="100816.A0A175WGQ6"/>
<evidence type="ECO:0000313" key="5">
    <source>
        <dbReference type="Proteomes" id="UP000078237"/>
    </source>
</evidence>
<dbReference type="PANTHER" id="PTHR37846:SF1">
    <property type="entry name" value="DEACETYLASE-LIKE PROTEIN"/>
    <property type="match status" value="1"/>
</dbReference>
<dbReference type="AlphaFoldDB" id="A0A175WGQ6"/>
<reference evidence="4 5" key="1">
    <citation type="journal article" date="2016" name="Genome Announc.">
        <title>Genome Sequence of Madurella mycetomatis mm55, Isolated from a Human Mycetoma Case in Sudan.</title>
        <authorList>
            <person name="Smit S."/>
            <person name="Derks M.F."/>
            <person name="Bervoets S."/>
            <person name="Fahal A."/>
            <person name="van Leeuwen W."/>
            <person name="van Belkum A."/>
            <person name="van de Sande W.W."/>
        </authorList>
    </citation>
    <scope>NUCLEOTIDE SEQUENCE [LARGE SCALE GENOMIC DNA]</scope>
    <source>
        <strain evidence="5">mm55</strain>
    </source>
</reference>
<dbReference type="InterPro" id="IPR056136">
    <property type="entry name" value="DUF7719"/>
</dbReference>
<feature type="domain" description="DUF7719" evidence="3">
    <location>
        <begin position="153"/>
        <end position="221"/>
    </location>
</feature>
<sequence length="222" mass="24872">MARRRREQSPSSIKLKKPDRSAPTEKTLLQLAEERGLFDQAQKRQDAIGTKTPGRPIPRAAEDEDDDGTDLPPGVDRVLETLLWSVSLAMLHFTLDVLVQHQFSIERIVWPKVWARAAQALLVFGVLIYALHPHPSSSTLLPGVPARFQPILRQAIFFTTSLCAGCYLIHITNMFGYLAVMKQAPSLGCLWVWSVIELELPWAVLSLTGAGTFLWQNGYNIK</sequence>
<comment type="caution">
    <text evidence="4">The sequence shown here is derived from an EMBL/GenBank/DDBJ whole genome shotgun (WGS) entry which is preliminary data.</text>
</comment>
<keyword evidence="2" id="KW-1133">Transmembrane helix</keyword>
<protein>
    <recommendedName>
        <fullName evidence="3">DUF7719 domain-containing protein</fullName>
    </recommendedName>
</protein>
<gene>
    <name evidence="4" type="ORF">MMYC01_201062</name>
</gene>
<evidence type="ECO:0000313" key="4">
    <source>
        <dbReference type="EMBL" id="KXX82689.1"/>
    </source>
</evidence>
<dbReference type="EMBL" id="LCTW02000010">
    <property type="protein sequence ID" value="KXX82689.1"/>
    <property type="molecule type" value="Genomic_DNA"/>
</dbReference>